<evidence type="ECO:0000313" key="3">
    <source>
        <dbReference type="EMBL" id="MEA5360277.1"/>
    </source>
</evidence>
<dbReference type="RefSeq" id="WP_323326271.1">
    <property type="nucleotide sequence ID" value="NZ_JAYFSI010000002.1"/>
</dbReference>
<organism evidence="3 4">
    <name type="scientific">Amycolatopsis heterodermiae</name>
    <dbReference type="NCBI Taxonomy" id="3110235"/>
    <lineage>
        <taxon>Bacteria</taxon>
        <taxon>Bacillati</taxon>
        <taxon>Actinomycetota</taxon>
        <taxon>Actinomycetes</taxon>
        <taxon>Pseudonocardiales</taxon>
        <taxon>Pseudonocardiaceae</taxon>
        <taxon>Amycolatopsis</taxon>
    </lineage>
</organism>
<keyword evidence="2" id="KW-0456">Lyase</keyword>
<sequence length="168" mass="17705">MRTEGPALAEVLADELLAAGFGPFLSTPCGILARLQDAISARTELMTVAREDNAVGIAAGADLAGRFPVVLMQNSGLAQSVNAIASLVTPYRLAMLLVVSLRGVDPDPTEENLVMGQLTVPLLDGLGVESRVLDGDPEDLVPWAHKVVAEQRRTAALLVPPTAFGWRP</sequence>
<reference evidence="3 4" key="1">
    <citation type="submission" date="2023-12" db="EMBL/GenBank/DDBJ databases">
        <title>Amycolatopsis sp. V23-08.</title>
        <authorList>
            <person name="Somphong A."/>
        </authorList>
    </citation>
    <scope>NUCLEOTIDE SEQUENCE [LARGE SCALE GENOMIC DNA]</scope>
    <source>
        <strain evidence="3 4">V23-08</strain>
    </source>
</reference>
<accession>A0ABU5R260</accession>
<comment type="caution">
    <text evidence="3">The sequence shown here is derived from an EMBL/GenBank/DDBJ whole genome shotgun (WGS) entry which is preliminary data.</text>
</comment>
<name>A0ABU5R260_9PSEU</name>
<proteinExistence type="predicted"/>
<dbReference type="Gene3D" id="3.40.50.970">
    <property type="match status" value="1"/>
</dbReference>
<evidence type="ECO:0000256" key="1">
    <source>
        <dbReference type="ARBA" id="ARBA00022793"/>
    </source>
</evidence>
<dbReference type="PANTHER" id="PTHR42818">
    <property type="entry name" value="SULFOPYRUVATE DECARBOXYLASE SUBUNIT ALPHA"/>
    <property type="match status" value="1"/>
</dbReference>
<dbReference type="CDD" id="cd07035">
    <property type="entry name" value="TPP_PYR_POX_like"/>
    <property type="match status" value="1"/>
</dbReference>
<evidence type="ECO:0008006" key="5">
    <source>
        <dbReference type="Google" id="ProtNLM"/>
    </source>
</evidence>
<gene>
    <name evidence="3" type="ORF">VA596_12085</name>
</gene>
<keyword evidence="1" id="KW-0210">Decarboxylase</keyword>
<dbReference type="PANTHER" id="PTHR42818:SF1">
    <property type="entry name" value="SULFOPYRUVATE DECARBOXYLASE"/>
    <property type="match status" value="1"/>
</dbReference>
<keyword evidence="4" id="KW-1185">Reference proteome</keyword>
<dbReference type="EMBL" id="JAYFSI010000002">
    <property type="protein sequence ID" value="MEA5360277.1"/>
    <property type="molecule type" value="Genomic_DNA"/>
</dbReference>
<dbReference type="InterPro" id="IPR051818">
    <property type="entry name" value="TPP_dependent_decarboxylase"/>
</dbReference>
<protein>
    <recommendedName>
        <fullName evidence="5">Sulfopyruvate decarboxylase subunit alpha</fullName>
    </recommendedName>
</protein>
<dbReference type="SUPFAM" id="SSF52518">
    <property type="entry name" value="Thiamin diphosphate-binding fold (THDP-binding)"/>
    <property type="match status" value="1"/>
</dbReference>
<evidence type="ECO:0000256" key="2">
    <source>
        <dbReference type="ARBA" id="ARBA00023239"/>
    </source>
</evidence>
<dbReference type="InterPro" id="IPR029061">
    <property type="entry name" value="THDP-binding"/>
</dbReference>
<evidence type="ECO:0000313" key="4">
    <source>
        <dbReference type="Proteomes" id="UP001304298"/>
    </source>
</evidence>
<dbReference type="Proteomes" id="UP001304298">
    <property type="component" value="Unassembled WGS sequence"/>
</dbReference>